<evidence type="ECO:0000313" key="1">
    <source>
        <dbReference type="EMBL" id="MCD9640510.1"/>
    </source>
</evidence>
<dbReference type="EMBL" id="JACEIK010003142">
    <property type="protein sequence ID" value="MCD9640510.1"/>
    <property type="molecule type" value="Genomic_DNA"/>
</dbReference>
<sequence>MSPFTPVAISNGTACRFKVYESFDDFQEDRFGVAQLSGSNAAVISTLLSNLLVVETQWARKPSLQSSNALMDPANCQMEDLHN</sequence>
<gene>
    <name evidence="1" type="ORF">HAX54_025863</name>
</gene>
<comment type="caution">
    <text evidence="1">The sequence shown here is derived from an EMBL/GenBank/DDBJ whole genome shotgun (WGS) entry which is preliminary data.</text>
</comment>
<reference evidence="1 2" key="1">
    <citation type="journal article" date="2021" name="BMC Genomics">
        <title>Datura genome reveals duplications of psychoactive alkaloid biosynthetic genes and high mutation rate following tissue culture.</title>
        <authorList>
            <person name="Rajewski A."/>
            <person name="Carter-House D."/>
            <person name="Stajich J."/>
            <person name="Litt A."/>
        </authorList>
    </citation>
    <scope>NUCLEOTIDE SEQUENCE [LARGE SCALE GENOMIC DNA]</scope>
    <source>
        <strain evidence="1">AR-01</strain>
    </source>
</reference>
<accession>A0ABS8V294</accession>
<proteinExistence type="predicted"/>
<evidence type="ECO:0000313" key="2">
    <source>
        <dbReference type="Proteomes" id="UP000823775"/>
    </source>
</evidence>
<keyword evidence="2" id="KW-1185">Reference proteome</keyword>
<dbReference type="Proteomes" id="UP000823775">
    <property type="component" value="Unassembled WGS sequence"/>
</dbReference>
<protein>
    <submittedName>
        <fullName evidence="1">Uncharacterized protein</fullName>
    </submittedName>
</protein>
<organism evidence="1 2">
    <name type="scientific">Datura stramonium</name>
    <name type="common">Jimsonweed</name>
    <name type="synonym">Common thornapple</name>
    <dbReference type="NCBI Taxonomy" id="4076"/>
    <lineage>
        <taxon>Eukaryota</taxon>
        <taxon>Viridiplantae</taxon>
        <taxon>Streptophyta</taxon>
        <taxon>Embryophyta</taxon>
        <taxon>Tracheophyta</taxon>
        <taxon>Spermatophyta</taxon>
        <taxon>Magnoliopsida</taxon>
        <taxon>eudicotyledons</taxon>
        <taxon>Gunneridae</taxon>
        <taxon>Pentapetalae</taxon>
        <taxon>asterids</taxon>
        <taxon>lamiids</taxon>
        <taxon>Solanales</taxon>
        <taxon>Solanaceae</taxon>
        <taxon>Solanoideae</taxon>
        <taxon>Datureae</taxon>
        <taxon>Datura</taxon>
    </lineage>
</organism>
<name>A0ABS8V294_DATST</name>